<keyword evidence="2" id="KW-1185">Reference proteome</keyword>
<dbReference type="InterPro" id="IPR050563">
    <property type="entry name" value="4-hydroxybenzoyl-CoA_TE"/>
</dbReference>
<evidence type="ECO:0000313" key="1">
    <source>
        <dbReference type="EMBL" id="KAF2096765.1"/>
    </source>
</evidence>
<dbReference type="GO" id="GO:0047617">
    <property type="term" value="F:fatty acyl-CoA hydrolase activity"/>
    <property type="evidence" value="ECO:0007669"/>
    <property type="project" value="TreeGrafter"/>
</dbReference>
<comment type="caution">
    <text evidence="1">The sequence shown here is derived from an EMBL/GenBank/DDBJ whole genome shotgun (WGS) entry which is preliminary data.</text>
</comment>
<organism evidence="1 2">
    <name type="scientific">Rhizodiscina lignyota</name>
    <dbReference type="NCBI Taxonomy" id="1504668"/>
    <lineage>
        <taxon>Eukaryota</taxon>
        <taxon>Fungi</taxon>
        <taxon>Dikarya</taxon>
        <taxon>Ascomycota</taxon>
        <taxon>Pezizomycotina</taxon>
        <taxon>Dothideomycetes</taxon>
        <taxon>Pleosporomycetidae</taxon>
        <taxon>Aulographales</taxon>
        <taxon>Rhizodiscinaceae</taxon>
        <taxon>Rhizodiscina</taxon>
    </lineage>
</organism>
<dbReference type="SUPFAM" id="SSF54637">
    <property type="entry name" value="Thioesterase/thiol ester dehydrase-isomerase"/>
    <property type="match status" value="1"/>
</dbReference>
<accession>A0A9P4ICJ0</accession>
<dbReference type="InterPro" id="IPR029069">
    <property type="entry name" value="HotDog_dom_sf"/>
</dbReference>
<dbReference type="Proteomes" id="UP000799772">
    <property type="component" value="Unassembled WGS sequence"/>
</dbReference>
<name>A0A9P4ICJ0_9PEZI</name>
<sequence length="294" mass="34039">MRPPRWRITAVANGFHGAFSHSAGPMSYRPLSTTSPFYSRSHSHSHEPATAHLSPRWLSDLKSRIGRCLQFGCSSEQVHEAGLILKELTTSWRELVAGSEGFLTDESRRETFRQNVVWGEQDAMGHVNNVMYVRYAESARILWFQNFANRIDRANRKQWEDLWSPRSYGLILKSIKVDYKFPMEFPDKITVFHKLRSSPDATTESFILDVIILSELHRRPAARCFEDLLVYDYKNGKKVALPPFIVENFKETFRLQEEAKEKNGKRVRELIERVGRLEKGSWDRADAKEDMGSA</sequence>
<reference evidence="1" key="1">
    <citation type="journal article" date="2020" name="Stud. Mycol.">
        <title>101 Dothideomycetes genomes: a test case for predicting lifestyles and emergence of pathogens.</title>
        <authorList>
            <person name="Haridas S."/>
            <person name="Albert R."/>
            <person name="Binder M."/>
            <person name="Bloem J."/>
            <person name="Labutti K."/>
            <person name="Salamov A."/>
            <person name="Andreopoulos B."/>
            <person name="Baker S."/>
            <person name="Barry K."/>
            <person name="Bills G."/>
            <person name="Bluhm B."/>
            <person name="Cannon C."/>
            <person name="Castanera R."/>
            <person name="Culley D."/>
            <person name="Daum C."/>
            <person name="Ezra D."/>
            <person name="Gonzalez J."/>
            <person name="Henrissat B."/>
            <person name="Kuo A."/>
            <person name="Liang C."/>
            <person name="Lipzen A."/>
            <person name="Lutzoni F."/>
            <person name="Magnuson J."/>
            <person name="Mondo S."/>
            <person name="Nolan M."/>
            <person name="Ohm R."/>
            <person name="Pangilinan J."/>
            <person name="Park H.-J."/>
            <person name="Ramirez L."/>
            <person name="Alfaro M."/>
            <person name="Sun H."/>
            <person name="Tritt A."/>
            <person name="Yoshinaga Y."/>
            <person name="Zwiers L.-H."/>
            <person name="Turgeon B."/>
            <person name="Goodwin S."/>
            <person name="Spatafora J."/>
            <person name="Crous P."/>
            <person name="Grigoriev I."/>
        </authorList>
    </citation>
    <scope>NUCLEOTIDE SEQUENCE</scope>
    <source>
        <strain evidence="1">CBS 133067</strain>
    </source>
</reference>
<dbReference type="AlphaFoldDB" id="A0A9P4ICJ0"/>
<dbReference type="PANTHER" id="PTHR31793">
    <property type="entry name" value="4-HYDROXYBENZOYL-COA THIOESTERASE FAMILY MEMBER"/>
    <property type="match status" value="1"/>
</dbReference>
<dbReference type="EMBL" id="ML978129">
    <property type="protein sequence ID" value="KAF2096765.1"/>
    <property type="molecule type" value="Genomic_DNA"/>
</dbReference>
<dbReference type="PANTHER" id="PTHR31793:SF39">
    <property type="entry name" value="THIOESTERASE_THIOL ESTER DEHYDRASE-ISOMERASE"/>
    <property type="match status" value="1"/>
</dbReference>
<dbReference type="Gene3D" id="3.10.129.10">
    <property type="entry name" value="Hotdog Thioesterase"/>
    <property type="match status" value="1"/>
</dbReference>
<dbReference type="Pfam" id="PF13279">
    <property type="entry name" value="4HBT_2"/>
    <property type="match status" value="1"/>
</dbReference>
<gene>
    <name evidence="1" type="ORF">NA57DRAFT_78358</name>
</gene>
<proteinExistence type="predicted"/>
<evidence type="ECO:0000313" key="2">
    <source>
        <dbReference type="Proteomes" id="UP000799772"/>
    </source>
</evidence>
<evidence type="ECO:0008006" key="3">
    <source>
        <dbReference type="Google" id="ProtNLM"/>
    </source>
</evidence>
<dbReference type="OrthoDB" id="5538558at2759"/>
<dbReference type="CDD" id="cd00586">
    <property type="entry name" value="4HBT"/>
    <property type="match status" value="1"/>
</dbReference>
<protein>
    <recommendedName>
        <fullName evidence="3">Thioesterase/thiol ester dehydrase-isomerase</fullName>
    </recommendedName>
</protein>